<sequence length="65" mass="7806">MKKMTKYNLSNEEFLNYIKSIPKSQFNNKSHIEYFKKVYEAKKKSGSDYSKEEKYLKENGVKLDD</sequence>
<proteinExistence type="predicted"/>
<dbReference type="AlphaFoldDB" id="A0AAU7G4Q1"/>
<reference evidence="1" key="1">
    <citation type="submission" date="2024-05" db="EMBL/GenBank/DDBJ databases">
        <authorList>
            <person name="Lee M.W."/>
            <person name="Lee J.K."/>
            <person name="Kim J.M."/>
            <person name="Choi D.G."/>
            <person name="Baek J.H."/>
            <person name="Bayburt H."/>
            <person name="Jung J.J."/>
            <person name="Han D.M."/>
            <person name="Jeon C.O."/>
        </authorList>
    </citation>
    <scope>NUCLEOTIDE SEQUENCE</scope>
    <source>
        <strain evidence="1">JCM 1131</strain>
    </source>
</reference>
<dbReference type="GeneID" id="29640187"/>
<protein>
    <submittedName>
        <fullName evidence="1">Uncharacterized protein</fullName>
    </submittedName>
</protein>
<gene>
    <name evidence="1" type="ORF">ABG084_08695</name>
</gene>
<dbReference type="RefSeq" id="WP_025012256.1">
    <property type="nucleotide sequence ID" value="NZ_CP157383.1"/>
</dbReference>
<dbReference type="EMBL" id="CP157383">
    <property type="protein sequence ID" value="XBM45494.1"/>
    <property type="molecule type" value="Genomic_DNA"/>
</dbReference>
<organism evidence="1">
    <name type="scientific">Lactobacillus sp. JCM 1131</name>
    <dbReference type="NCBI Taxonomy" id="3153753"/>
    <lineage>
        <taxon>Bacteria</taxon>
        <taxon>Bacillati</taxon>
        <taxon>Bacillota</taxon>
        <taxon>Bacilli</taxon>
        <taxon>Lactobacillales</taxon>
        <taxon>Lactobacillaceae</taxon>
        <taxon>Lactobacillus</taxon>
    </lineage>
</organism>
<evidence type="ECO:0000313" key="1">
    <source>
        <dbReference type="EMBL" id="XBM45494.1"/>
    </source>
</evidence>
<name>A0AAU7G4Q1_9LACO</name>
<accession>A0AAU7G4Q1</accession>